<proteinExistence type="predicted"/>
<dbReference type="RefSeq" id="WP_241368379.1">
    <property type="nucleotide sequence ID" value="NZ_JAKZFC010000001.1"/>
</dbReference>
<evidence type="ECO:0000313" key="5">
    <source>
        <dbReference type="Proteomes" id="UP001316087"/>
    </source>
</evidence>
<feature type="domain" description="Sigma factor regulator N-terminal" evidence="3">
    <location>
        <begin position="33"/>
        <end position="116"/>
    </location>
</feature>
<dbReference type="Pfam" id="PF13800">
    <property type="entry name" value="Sigma_reg_N"/>
    <property type="match status" value="1"/>
</dbReference>
<evidence type="ECO:0000256" key="1">
    <source>
        <dbReference type="SAM" id="Phobius"/>
    </source>
</evidence>
<organism evidence="4 5">
    <name type="scientific">Solibacillus palustris</name>
    <dbReference type="NCBI Taxonomy" id="2908203"/>
    <lineage>
        <taxon>Bacteria</taxon>
        <taxon>Bacillati</taxon>
        <taxon>Bacillota</taxon>
        <taxon>Bacilli</taxon>
        <taxon>Bacillales</taxon>
        <taxon>Caryophanaceae</taxon>
        <taxon>Solibacillus</taxon>
    </lineage>
</organism>
<dbReference type="Proteomes" id="UP001316087">
    <property type="component" value="Unassembled WGS sequence"/>
</dbReference>
<evidence type="ECO:0000313" key="4">
    <source>
        <dbReference type="EMBL" id="MCH7321350.1"/>
    </source>
</evidence>
<dbReference type="Pfam" id="PF13791">
    <property type="entry name" value="Sigma_reg_C"/>
    <property type="match status" value="1"/>
</dbReference>
<feature type="domain" description="Sigma factor regulator C-terminal" evidence="2">
    <location>
        <begin position="173"/>
        <end position="321"/>
    </location>
</feature>
<sequence length="329" mass="37977">MDEYEKLIAASREHQIEQEEQQKLTKQMKRTVSLSKIKLVLGMLTVLLMILPVSYMFTFFYYAFVTKSTTLMDVTSQTLYVTEPNTSLEEMEFDMEFTPFSMQLKFDQYKRIGKEDFKVNAYDMRYTLGGLTKKEVNSSLERVSRKYPTETSPWLTHPDNQSEINSSKEWKILSGLPAETVVEAYISLNDLSTVDEIRRSFQNVDVVWAAVDTGVEHSNLSADGKVVSPIGYPVQVDNTYWSPFRNAESNEQAFKDILNFIVQYEELATEVSSAKNLELNERIAYINEHGIKTYAVVVTGPKKEIEKLRETNLIRTMKIGEVKLWNWAI</sequence>
<keyword evidence="1" id="KW-1133">Transmembrane helix</keyword>
<comment type="caution">
    <text evidence="4">The sequence shown here is derived from an EMBL/GenBank/DDBJ whole genome shotgun (WGS) entry which is preliminary data.</text>
</comment>
<accession>A0ABS9UAJ2</accession>
<gene>
    <name evidence="4" type="ORF">LZ480_05540</name>
</gene>
<keyword evidence="5" id="KW-1185">Reference proteome</keyword>
<dbReference type="EMBL" id="JAKZFC010000001">
    <property type="protein sequence ID" value="MCH7321350.1"/>
    <property type="molecule type" value="Genomic_DNA"/>
</dbReference>
<protein>
    <submittedName>
        <fullName evidence="4">Anti-sigma factor</fullName>
    </submittedName>
</protein>
<reference evidence="4 5" key="1">
    <citation type="submission" date="2022-03" db="EMBL/GenBank/DDBJ databases">
        <authorList>
            <person name="Jo J.-H."/>
            <person name="Im W.-T."/>
        </authorList>
    </citation>
    <scope>NUCLEOTIDE SEQUENCE [LARGE SCALE GENOMIC DNA]</scope>
    <source>
        <strain evidence="4 5">MA9</strain>
    </source>
</reference>
<evidence type="ECO:0000259" key="2">
    <source>
        <dbReference type="Pfam" id="PF13791"/>
    </source>
</evidence>
<name>A0ABS9UAJ2_9BACL</name>
<dbReference type="InterPro" id="IPR029101">
    <property type="entry name" value="Sigma_reg_N"/>
</dbReference>
<dbReference type="InterPro" id="IPR025672">
    <property type="entry name" value="Sigma_reg_C_dom"/>
</dbReference>
<feature type="transmembrane region" description="Helical" evidence="1">
    <location>
        <begin position="39"/>
        <end position="64"/>
    </location>
</feature>
<keyword evidence="1" id="KW-0472">Membrane</keyword>
<keyword evidence="1" id="KW-0812">Transmembrane</keyword>
<evidence type="ECO:0000259" key="3">
    <source>
        <dbReference type="Pfam" id="PF13800"/>
    </source>
</evidence>